<dbReference type="GO" id="GO:0005576">
    <property type="term" value="C:extracellular region"/>
    <property type="evidence" value="ECO:0007669"/>
    <property type="project" value="UniProtKB-SubCell"/>
</dbReference>
<dbReference type="InterPro" id="IPR001846">
    <property type="entry name" value="VWF_type-D"/>
</dbReference>
<keyword evidence="6" id="KW-0325">Glycoprotein</keyword>
<evidence type="ECO:0000256" key="1">
    <source>
        <dbReference type="ARBA" id="ARBA00004613"/>
    </source>
</evidence>
<feature type="chain" id="PRO_5012881535" evidence="8">
    <location>
        <begin position="16"/>
        <end position="1655"/>
    </location>
</feature>
<keyword evidence="2" id="KW-0964">Secreted</keyword>
<organism evidence="11 12">
    <name type="scientific">Angiostrongylus cantonensis</name>
    <name type="common">Rat lungworm</name>
    <dbReference type="NCBI Taxonomy" id="6313"/>
    <lineage>
        <taxon>Eukaryota</taxon>
        <taxon>Metazoa</taxon>
        <taxon>Ecdysozoa</taxon>
        <taxon>Nematoda</taxon>
        <taxon>Chromadorea</taxon>
        <taxon>Rhabditida</taxon>
        <taxon>Rhabditina</taxon>
        <taxon>Rhabditomorpha</taxon>
        <taxon>Strongyloidea</taxon>
        <taxon>Metastrongylidae</taxon>
        <taxon>Angiostrongylus</taxon>
    </lineage>
</organism>
<dbReference type="Pfam" id="PF09172">
    <property type="entry name" value="Vit_open_b-sht"/>
    <property type="match status" value="1"/>
</dbReference>
<dbReference type="SUPFAM" id="SSF56968">
    <property type="entry name" value="Lipovitellin-phosvitin complex, beta-sheet shell regions"/>
    <property type="match status" value="2"/>
</dbReference>
<comment type="caution">
    <text evidence="7">Lacks conserved residue(s) required for the propagation of feature annotation.</text>
</comment>
<dbReference type="PROSITE" id="PS51211">
    <property type="entry name" value="VITELLOGENIN"/>
    <property type="match status" value="1"/>
</dbReference>
<reference evidence="12" key="2">
    <citation type="submission" date="2016-04" db="UniProtKB">
        <authorList>
            <consortium name="WormBaseParasite"/>
        </authorList>
    </citation>
    <scope>IDENTIFICATION</scope>
</reference>
<dbReference type="InterPro" id="IPR001747">
    <property type="entry name" value="Vitellogenin_N"/>
</dbReference>
<dbReference type="InterPro" id="IPR050733">
    <property type="entry name" value="Vitellogenin/Apolipophorin"/>
</dbReference>
<comment type="subcellular location">
    <subcellularLocation>
        <location evidence="1">Secreted</location>
    </subcellularLocation>
</comment>
<dbReference type="Gene3D" id="1.25.10.20">
    <property type="entry name" value="Vitellinogen, superhelical"/>
    <property type="match status" value="1"/>
</dbReference>
<evidence type="ECO:0000256" key="4">
    <source>
        <dbReference type="ARBA" id="ARBA00022761"/>
    </source>
</evidence>
<dbReference type="SUPFAM" id="SSF48431">
    <property type="entry name" value="Lipovitellin-phosvitin complex, superhelical domain"/>
    <property type="match status" value="1"/>
</dbReference>
<dbReference type="PROSITE" id="PS51233">
    <property type="entry name" value="VWFD"/>
    <property type="match status" value="1"/>
</dbReference>
<dbReference type="STRING" id="6313.A0A0K0CTM3"/>
<evidence type="ECO:0000313" key="11">
    <source>
        <dbReference type="Proteomes" id="UP000035642"/>
    </source>
</evidence>
<dbReference type="PANTHER" id="PTHR23345:SF15">
    <property type="entry name" value="VITELLOGENIN 1-RELATED"/>
    <property type="match status" value="1"/>
</dbReference>
<evidence type="ECO:0000256" key="2">
    <source>
        <dbReference type="ARBA" id="ARBA00022525"/>
    </source>
</evidence>
<dbReference type="InterPro" id="IPR015255">
    <property type="entry name" value="Vitellinogen_open_b-sht"/>
</dbReference>
<dbReference type="WBParaSite" id="ACAC_0000045501-mRNA-1">
    <property type="protein sequence ID" value="ACAC_0000045501-mRNA-1"/>
    <property type="gene ID" value="ACAC_0000045501"/>
</dbReference>
<dbReference type="SMART" id="SM01169">
    <property type="entry name" value="DUF1943"/>
    <property type="match status" value="1"/>
</dbReference>
<keyword evidence="3 8" id="KW-0732">Signal</keyword>
<dbReference type="Gene3D" id="2.20.80.10">
    <property type="entry name" value="Lipovitellin-phosvitin complex, chain A, domain 4"/>
    <property type="match status" value="1"/>
</dbReference>
<dbReference type="Pfam" id="PF00094">
    <property type="entry name" value="VWD"/>
    <property type="match status" value="1"/>
</dbReference>
<dbReference type="Pfam" id="PF01347">
    <property type="entry name" value="Vitellogenin_N"/>
    <property type="match status" value="1"/>
</dbReference>
<dbReference type="InterPro" id="IPR015816">
    <property type="entry name" value="Vitellinogen_b-sht_N"/>
</dbReference>
<feature type="signal peptide" evidence="8">
    <location>
        <begin position="1"/>
        <end position="15"/>
    </location>
</feature>
<proteinExistence type="predicted"/>
<evidence type="ECO:0000259" key="9">
    <source>
        <dbReference type="PROSITE" id="PS51211"/>
    </source>
</evidence>
<dbReference type="GO" id="GO:0005319">
    <property type="term" value="F:lipid transporter activity"/>
    <property type="evidence" value="ECO:0007669"/>
    <property type="project" value="InterPro"/>
</dbReference>
<keyword evidence="5" id="KW-1015">Disulfide bond</keyword>
<dbReference type="SMART" id="SM00216">
    <property type="entry name" value="VWD"/>
    <property type="match status" value="1"/>
</dbReference>
<protein>
    <submittedName>
        <fullName evidence="12">Vitellogenin domain-containing protein</fullName>
    </submittedName>
</protein>
<dbReference type="GO" id="GO:0045735">
    <property type="term" value="F:nutrient reservoir activity"/>
    <property type="evidence" value="ECO:0007669"/>
    <property type="project" value="UniProtKB-KW"/>
</dbReference>
<sequence length="1655" mass="193953">MKLLASVALLGLALASTFIWDPRPQISEEWFETDREYRYLFDGQITTGMDLPNTQQSATRLQAMVSLQPVDDRTVVFKLTQIRFGSIMEEFEARQLLPFERFQLVKLNEQDKNMLTLPIRFAYRNGLVSDIEFSEEDKPWSANIKKAVLNMLQINRPKRNELKKNERDDKNQDYFVATERTLEGECEVEYTINDMSADKKQWTKSINFQKCNMRPEVQYGVRNRNTKKRDEKLYSTVVKHKVSENKDKFLIHEAELRSQYKLVPLCEKHEMIASVVYNKITLVYAGKMETQIPNMRRDRKESLIYNSETELAEEKFAMTGDERYLQHVPEWNNKVEHIEKLLSTIIRNFEEKIDPETTHLFARLVKLLRLCREWELTKIQRFLENHEKVNQKVLSLYYDALAMAGTKVTVTELVKLIISEKIDSLKAARLIKAMAEIRVPSEKIAEQVLSVCESQIAEKTPYLKQACWLTYGAIFNGLCRNDKLASYHVDNLCKRELKEKVVGKLMNLFEKSDNRYEKVLMLKSLANAGIDISAYALDKIIYNKDEEKTIRIEAMNALRKLGVIMPRKVQNILMPIFKDRTECAEVRMAALRRIMNTKPEQVVMDQIVHQMENERDQNLRSFIYGVLKSVSEFPENDEKTVISVKKALRAVDTEFYEKLNNRVSRWTVKGDEMKYGTTLNLQTLFTKDSALPKDFLASLDTIFGGEWYKYFGELGFSQQNVDEVMSKFLHKFEDANMERFVVRGKRSVTSRTSDFFKAIYKKLNFVRRHHSNKEDPHAMLYVRYMDNDYALLLIDEDSIPKFFKDIVRDGKVQLGDIERTLATGFQFQNAAGFFFYEFMKKIPTSLGLPLMLTYKMPTVATVQGHIKIDLEPKGSADFNGIRAHLLLKPKVASTHVVRAVAFCPVVESGFKMLHSVNFDHPVDAEVKVALKHQLRLNIVFHPHERKRNVIHIQSRPVSFIRHLKKTTHAYPEPNEVTVHLLKQLYPVENFEYSFFRKYGSLLKVVGTTHIPLVSRTEGLLNPLIVGYNTLDVFMEPTQDVAKEYVLSMELETFVPETIEKPTLEKFFKNNDEFFELDADDFEPKRIGDRRSLVSTYLRNFDNEKGYKHRLFFKFETVGQRNKNEMEMELEAVCDNKYRLCRTRLLAHSTPQDMENRKWEMNVEVQTVYPETPKSLSELKEQVNREFYGFIDASWGSNKMNNVFIRIQGEQSREQKVWMKNLGRAFENKLTEMEKVKLASNLNLYKWTVKYELTPETEYRMSNLFSLLKNWQKWDTEYEMVNNQERLLRAQLNIEPVNRRTFDLFFNTPQNRIVIKRGALPMKLPTINIHNSNAIEFAGIKDVISHVVKQNRAECVIKSENVNTFDNLPFKTSFTTCYTVLAKDCSNEEPKFVVLMKKLQKNGNDKKLKLINRENIYEIEMRGNELACKVNGREITHNQMEQYGLNKIHENLYEIDIGDVSVTFDGFQANIKLSPLYMNKQCGLCGHYDGEKWNDLRRADNEETDAIQDFHRSYITKDDECDYEESELEKDNQELEMDLKNRNYRGREEKELNDDDVYSFDESDDEKDTRKPIHRTRVIEREHRVCFSAEPVLDCPKYTRKTEVTEEEVDFVCVRSSNQESRRLLRKARDEIIPRALLKGQNWSTTVPIPKSCVVY</sequence>
<evidence type="ECO:0000259" key="10">
    <source>
        <dbReference type="PROSITE" id="PS51233"/>
    </source>
</evidence>
<keyword evidence="4" id="KW-0758">Storage protein</keyword>
<dbReference type="Gene3D" id="2.30.230.10">
    <property type="entry name" value="Lipovitellin, beta-sheet shell regions, chain A"/>
    <property type="match status" value="1"/>
</dbReference>
<feature type="domain" description="Vitellogenin" evidence="9">
    <location>
        <begin position="31"/>
        <end position="695"/>
    </location>
</feature>
<feature type="domain" description="VWFD" evidence="10">
    <location>
        <begin position="1352"/>
        <end position="1521"/>
    </location>
</feature>
<evidence type="ECO:0000256" key="7">
    <source>
        <dbReference type="PROSITE-ProRule" id="PRU00557"/>
    </source>
</evidence>
<dbReference type="PANTHER" id="PTHR23345">
    <property type="entry name" value="VITELLOGENIN-RELATED"/>
    <property type="match status" value="1"/>
</dbReference>
<evidence type="ECO:0000256" key="5">
    <source>
        <dbReference type="ARBA" id="ARBA00023157"/>
    </source>
</evidence>
<evidence type="ECO:0000313" key="12">
    <source>
        <dbReference type="WBParaSite" id="ACAC_0000045501-mRNA-1"/>
    </source>
</evidence>
<keyword evidence="11" id="KW-1185">Reference proteome</keyword>
<dbReference type="FunFam" id="1.25.10.20:FF:000003">
    <property type="entry name" value="Vitellogenin C"/>
    <property type="match status" value="1"/>
</dbReference>
<dbReference type="Proteomes" id="UP000035642">
    <property type="component" value="Unassembled WGS sequence"/>
</dbReference>
<evidence type="ECO:0000256" key="8">
    <source>
        <dbReference type="SAM" id="SignalP"/>
    </source>
</evidence>
<name>A0A0K0CTM3_ANGCA</name>
<evidence type="ECO:0000256" key="3">
    <source>
        <dbReference type="ARBA" id="ARBA00022729"/>
    </source>
</evidence>
<reference evidence="11" key="1">
    <citation type="submission" date="2012-09" db="EMBL/GenBank/DDBJ databases">
        <authorList>
            <person name="Martin A.A."/>
        </authorList>
    </citation>
    <scope>NUCLEOTIDE SEQUENCE</scope>
</reference>
<evidence type="ECO:0000256" key="6">
    <source>
        <dbReference type="ARBA" id="ARBA00023180"/>
    </source>
</evidence>
<accession>A0A0K0CTM3</accession>
<dbReference type="InterPro" id="IPR015819">
    <property type="entry name" value="Lipid_transp_b-sht_shell"/>
</dbReference>
<dbReference type="InterPro" id="IPR011030">
    <property type="entry name" value="Lipovitellin_superhlx_dom"/>
</dbReference>
<dbReference type="SMART" id="SM00638">
    <property type="entry name" value="LPD_N"/>
    <property type="match status" value="1"/>
</dbReference>